<sequence length="731" mass="81287">MAGLTKRKTNKQTEKPANGNHERRSGSEEEYVNGGRGDKSLHTPPNKGKKGTKFNSAKKAASPKGRPKLEDTAESYFYGSSLQKEMGSTPPFHKKKRIWFIFGIMIGVLLAIIGVGTAPKYSQHLSFIRDYMAMVTADIDLKSLIPSNVMLDDILSDISDLLGNSDSTLVGDFEPARSLKEKDPRLSAKHPVVLIPGIISTGLESWSTANCSKPYFRQRMWGSMTMFKAMLLDKECWIRSIMLDPATGLDPPDIKLRAAQGLEAADYFISGYWIWAKLIENLAEIGYDNNNMHFASYDWRLSYADMEKRDGMMSNLKAHIENLVKASGQKAVIVGHSMGVNVFSYFMKWVESPDGGDGGDQWVDKHIEALVNIAGPMLGVSKTLSSLLSGEQRETVQPLADYLLEHFLNKQERAKIFRSWGGLPSLLPKGGNAIWGDSEGAPDDILNKKTTKPTSSLGSVIRFAANQSSFFQNNLTTDDALKLLDHNLDPLIRNRIRSEYSFGVFHTEKEMKAHKNDRRTWSNPLQSQLPNAPNMRIHSIYGVGVETERAYYYRQLSDEQMKSKEAGHDHEREKILNIKNKGTHFPFVRGVNAGDLLEDGPPSHEESQAVTALYIDSKQSNAEELTSSGVVATDGDGTVPLLSLGYMCVSGWRKKLYNPHGVKVVCKELEHNPTAFYTNLRGGFKASDHVTILGNYAMMEDVLKIASGFGNEIEDSFISKITKVAEKINIG</sequence>
<keyword evidence="3" id="KW-0012">Acyltransferase</keyword>
<keyword evidence="2" id="KW-0472">Membrane</keyword>
<name>A0A9W7ZWT3_9FUNG</name>
<dbReference type="EMBL" id="JANBPU010000049">
    <property type="protein sequence ID" value="KAJ1918294.1"/>
    <property type="molecule type" value="Genomic_DNA"/>
</dbReference>
<evidence type="ECO:0000256" key="2">
    <source>
        <dbReference type="SAM" id="Phobius"/>
    </source>
</evidence>
<dbReference type="EC" id="2.3.1.158" evidence="3"/>
<dbReference type="Proteomes" id="UP001150538">
    <property type="component" value="Unassembled WGS sequence"/>
</dbReference>
<protein>
    <submittedName>
        <fullName evidence="3">Phospholipid:diacylglycerol acyltransferase</fullName>
        <ecNumber evidence="3">2.3.1.158</ecNumber>
    </submittedName>
</protein>
<evidence type="ECO:0000313" key="3">
    <source>
        <dbReference type="EMBL" id="KAJ1918294.1"/>
    </source>
</evidence>
<dbReference type="SUPFAM" id="SSF53474">
    <property type="entry name" value="alpha/beta-Hydrolases"/>
    <property type="match status" value="1"/>
</dbReference>
<keyword evidence="2" id="KW-1133">Transmembrane helix</keyword>
<feature type="transmembrane region" description="Helical" evidence="2">
    <location>
        <begin position="98"/>
        <end position="118"/>
    </location>
</feature>
<comment type="caution">
    <text evidence="3">The sequence shown here is derived from an EMBL/GenBank/DDBJ whole genome shotgun (WGS) entry which is preliminary data.</text>
</comment>
<proteinExistence type="predicted"/>
<dbReference type="GO" id="GO:0046027">
    <property type="term" value="F:phospholipid:diacylglycerol acyltransferase activity"/>
    <property type="evidence" value="ECO:0007669"/>
    <property type="project" value="UniProtKB-EC"/>
</dbReference>
<dbReference type="GO" id="GO:0006629">
    <property type="term" value="P:lipid metabolic process"/>
    <property type="evidence" value="ECO:0007669"/>
    <property type="project" value="InterPro"/>
</dbReference>
<dbReference type="InterPro" id="IPR029058">
    <property type="entry name" value="AB_hydrolase_fold"/>
</dbReference>
<reference evidence="3" key="1">
    <citation type="submission" date="2022-07" db="EMBL/GenBank/DDBJ databases">
        <title>Phylogenomic reconstructions and comparative analyses of Kickxellomycotina fungi.</title>
        <authorList>
            <person name="Reynolds N.K."/>
            <person name="Stajich J.E."/>
            <person name="Barry K."/>
            <person name="Grigoriev I.V."/>
            <person name="Crous P."/>
            <person name="Smith M.E."/>
        </authorList>
    </citation>
    <scope>NUCLEOTIDE SEQUENCE</scope>
    <source>
        <strain evidence="3">NBRC 100468</strain>
    </source>
</reference>
<dbReference type="InterPro" id="IPR003386">
    <property type="entry name" value="LACT/PDAT_acylTrfase"/>
</dbReference>
<accession>A0A9W7ZWT3</accession>
<organism evidence="3 4">
    <name type="scientific">Mycoemilia scoparia</name>
    <dbReference type="NCBI Taxonomy" id="417184"/>
    <lineage>
        <taxon>Eukaryota</taxon>
        <taxon>Fungi</taxon>
        <taxon>Fungi incertae sedis</taxon>
        <taxon>Zoopagomycota</taxon>
        <taxon>Kickxellomycotina</taxon>
        <taxon>Kickxellomycetes</taxon>
        <taxon>Kickxellales</taxon>
        <taxon>Kickxellaceae</taxon>
        <taxon>Mycoemilia</taxon>
    </lineage>
</organism>
<dbReference type="OrthoDB" id="190846at2759"/>
<evidence type="ECO:0000256" key="1">
    <source>
        <dbReference type="SAM" id="MobiDB-lite"/>
    </source>
</evidence>
<feature type="region of interest" description="Disordered" evidence="1">
    <location>
        <begin position="1"/>
        <end position="68"/>
    </location>
</feature>
<dbReference type="PANTHER" id="PTHR11440">
    <property type="entry name" value="LECITHIN-CHOLESTEROL ACYLTRANSFERASE-RELATED"/>
    <property type="match status" value="1"/>
</dbReference>
<dbReference type="AlphaFoldDB" id="A0A9W7ZWT3"/>
<dbReference type="Pfam" id="PF02450">
    <property type="entry name" value="LCAT"/>
    <property type="match status" value="2"/>
</dbReference>
<evidence type="ECO:0000313" key="4">
    <source>
        <dbReference type="Proteomes" id="UP001150538"/>
    </source>
</evidence>
<keyword evidence="3" id="KW-0808">Transferase</keyword>
<dbReference type="Gene3D" id="3.40.50.1820">
    <property type="entry name" value="alpha/beta hydrolase"/>
    <property type="match status" value="1"/>
</dbReference>
<keyword evidence="4" id="KW-1185">Reference proteome</keyword>
<feature type="compositionally biased region" description="Basic residues" evidence="1">
    <location>
        <begin position="1"/>
        <end position="10"/>
    </location>
</feature>
<keyword evidence="2" id="KW-0812">Transmembrane</keyword>
<gene>
    <name evidence="3" type="primary">LRO1</name>
    <name evidence="3" type="ORF">H4219_002691</name>
</gene>
<dbReference type="GO" id="GO:0008374">
    <property type="term" value="F:O-acyltransferase activity"/>
    <property type="evidence" value="ECO:0007669"/>
    <property type="project" value="InterPro"/>
</dbReference>